<gene>
    <name evidence="16" type="ORF">CP98_01625</name>
</gene>
<keyword evidence="10 11" id="KW-0998">Cell outer membrane</keyword>
<dbReference type="InterPro" id="IPR000531">
    <property type="entry name" value="Beta-barrel_TonB"/>
</dbReference>
<feature type="domain" description="TonB-dependent receptor plug" evidence="15">
    <location>
        <begin position="72"/>
        <end position="181"/>
    </location>
</feature>
<evidence type="ECO:0000256" key="13">
    <source>
        <dbReference type="SAM" id="SignalP"/>
    </source>
</evidence>
<dbReference type="InterPro" id="IPR036942">
    <property type="entry name" value="Beta-barrel_TonB_sf"/>
</dbReference>
<evidence type="ECO:0000259" key="15">
    <source>
        <dbReference type="Pfam" id="PF07715"/>
    </source>
</evidence>
<dbReference type="PROSITE" id="PS52016">
    <property type="entry name" value="TONB_DEPENDENT_REC_3"/>
    <property type="match status" value="1"/>
</dbReference>
<comment type="similarity">
    <text evidence="11 12">Belongs to the TonB-dependent receptor family.</text>
</comment>
<dbReference type="InterPro" id="IPR012910">
    <property type="entry name" value="Plug_dom"/>
</dbReference>
<dbReference type="GO" id="GO:0006826">
    <property type="term" value="P:iron ion transport"/>
    <property type="evidence" value="ECO:0007669"/>
    <property type="project" value="UniProtKB-KW"/>
</dbReference>
<keyword evidence="6" id="KW-0408">Iron</keyword>
<evidence type="ECO:0000256" key="9">
    <source>
        <dbReference type="ARBA" id="ARBA00023136"/>
    </source>
</evidence>
<dbReference type="RefSeq" id="WP_037518468.1">
    <property type="nucleotide sequence ID" value="NZ_JGVR01000007.1"/>
</dbReference>
<evidence type="ECO:0000256" key="1">
    <source>
        <dbReference type="ARBA" id="ARBA00004571"/>
    </source>
</evidence>
<dbReference type="SUPFAM" id="SSF56935">
    <property type="entry name" value="Porins"/>
    <property type="match status" value="1"/>
</dbReference>
<keyword evidence="5 11" id="KW-0812">Transmembrane</keyword>
<dbReference type="eggNOG" id="COG4771">
    <property type="taxonomic scope" value="Bacteria"/>
</dbReference>
<evidence type="ECO:0000259" key="14">
    <source>
        <dbReference type="Pfam" id="PF00593"/>
    </source>
</evidence>
<feature type="signal peptide" evidence="13">
    <location>
        <begin position="1"/>
        <end position="35"/>
    </location>
</feature>
<evidence type="ECO:0000256" key="11">
    <source>
        <dbReference type="PROSITE-ProRule" id="PRU01360"/>
    </source>
</evidence>
<sequence length="811" mass="87094">MSQVLAPSRPRHGLSLRHLLLAGVAIGLLPSAAHAADEPAAAAPAPAPEAAVDEGDYGAPILVTARRRAEKAQDVPVALSVVSGDLVEQRGDYTLAAVQQVAPSLQLFSFNPRNTNINIRGLGSNVALTNDGLENGVGVYIDDVYYGRVGASQFDLVDLERIEVLRGPQGTLFGKNTTAGAINITTRQPSFDFGGQVEATLGDYGFHQLRGSVTGGLTDWAAVRISIADTHRDGFLTNVHNGKKIHDYDNFTARGQLLLTQGEGFSLRLIGDYAKQTLNCCVRLPSTVFTTYDDGNTIANNFAIRAARAGYTPLATDPFARKVDVDGQFQANMNQWGISGKADWDVGPVTLSSITAYRAWNWYPRNDSDATSLSVNTLNHQENNQRQFSQEFRVASNGDTRLSYVLGAYYFWQIINGSGAAGYGVDAPLWLFPNADPVVSNAAVNGFVARSSSNPETKSAALFGQASYAIIPDSLSLTLGLRYTHEKKQGSYSQWWAEGNDLSSLTAAQRTAAIALRNSLNPVTSYSTGFTDNSLSGLATLSYKVTPDVLVYATYSRGNKSGGLNLTNIPAGVSPDVGGEKVDNYEAGVKSQFWGGKATLNAAAFWTNIFDYQTAITEQIVGTNSTRNYITNIPEARARGFELDGALALSRYVNLNASLAYTDAYYVDFKNGPTPVEALNPTTGGSAVTDLSGKPLSGVPEWSWSAGGDFAIPLGTTKWGDAQFYGRADYSWRSSYYTAVSDSRYSLVPSYGVANARIGVRLDDGLIDLSLWAKNLFDKDYVDTLSVANTGLVTATVGDPRTIGVTLRSKF</sequence>
<evidence type="ECO:0000256" key="4">
    <source>
        <dbReference type="ARBA" id="ARBA00022496"/>
    </source>
</evidence>
<keyword evidence="4" id="KW-0410">Iron transport</keyword>
<dbReference type="Gene3D" id="2.40.170.20">
    <property type="entry name" value="TonB-dependent receptor, beta-barrel domain"/>
    <property type="match status" value="1"/>
</dbReference>
<evidence type="ECO:0000256" key="3">
    <source>
        <dbReference type="ARBA" id="ARBA00022452"/>
    </source>
</evidence>
<dbReference type="EMBL" id="JGVR01000007">
    <property type="protein sequence ID" value="KEZ19972.1"/>
    <property type="molecule type" value="Genomic_DNA"/>
</dbReference>
<dbReference type="PANTHER" id="PTHR32552:SF81">
    <property type="entry name" value="TONB-DEPENDENT OUTER MEMBRANE RECEPTOR"/>
    <property type="match status" value="1"/>
</dbReference>
<evidence type="ECO:0000256" key="7">
    <source>
        <dbReference type="ARBA" id="ARBA00023065"/>
    </source>
</evidence>
<keyword evidence="8 12" id="KW-0798">TonB box</keyword>
<dbReference type="AlphaFoldDB" id="A0A084EPT0"/>
<accession>A0A084EPT0</accession>
<keyword evidence="2 11" id="KW-0813">Transport</keyword>
<evidence type="ECO:0000313" key="17">
    <source>
        <dbReference type="Proteomes" id="UP000028534"/>
    </source>
</evidence>
<keyword evidence="7" id="KW-0406">Ion transport</keyword>
<evidence type="ECO:0000256" key="8">
    <source>
        <dbReference type="ARBA" id="ARBA00023077"/>
    </source>
</evidence>
<feature type="chain" id="PRO_5001774440" evidence="13">
    <location>
        <begin position="36"/>
        <end position="811"/>
    </location>
</feature>
<dbReference type="Pfam" id="PF00593">
    <property type="entry name" value="TonB_dep_Rec_b-barrel"/>
    <property type="match status" value="1"/>
</dbReference>
<reference evidence="16 17" key="1">
    <citation type="submission" date="2014-03" db="EMBL/GenBank/DDBJ databases">
        <title>Genome sequence of Sphingobium yanoikuyae B1.</title>
        <authorList>
            <person name="Gan H.M."/>
            <person name="Gan H.Y."/>
            <person name="Savka M.A."/>
        </authorList>
    </citation>
    <scope>NUCLEOTIDE SEQUENCE [LARGE SCALE GENOMIC DNA]</scope>
    <source>
        <strain evidence="16 17">B1</strain>
    </source>
</reference>
<evidence type="ECO:0000256" key="12">
    <source>
        <dbReference type="RuleBase" id="RU003357"/>
    </source>
</evidence>
<evidence type="ECO:0000256" key="5">
    <source>
        <dbReference type="ARBA" id="ARBA00022692"/>
    </source>
</evidence>
<comment type="subcellular location">
    <subcellularLocation>
        <location evidence="1 11">Cell outer membrane</location>
        <topology evidence="1 11">Multi-pass membrane protein</topology>
    </subcellularLocation>
</comment>
<evidence type="ECO:0000313" key="16">
    <source>
        <dbReference type="EMBL" id="KEZ19972.1"/>
    </source>
</evidence>
<keyword evidence="3 11" id="KW-1134">Transmembrane beta strand</keyword>
<comment type="caution">
    <text evidence="16">The sequence shown here is derived from an EMBL/GenBank/DDBJ whole genome shotgun (WGS) entry which is preliminary data.</text>
</comment>
<dbReference type="Proteomes" id="UP000028534">
    <property type="component" value="Unassembled WGS sequence"/>
</dbReference>
<dbReference type="STRING" id="13690.AX777_09470"/>
<feature type="domain" description="TonB-dependent receptor-like beta-barrel" evidence="14">
    <location>
        <begin position="294"/>
        <end position="776"/>
    </location>
</feature>
<dbReference type="PANTHER" id="PTHR32552">
    <property type="entry name" value="FERRICHROME IRON RECEPTOR-RELATED"/>
    <property type="match status" value="1"/>
</dbReference>
<keyword evidence="16" id="KW-0675">Receptor</keyword>
<evidence type="ECO:0000256" key="10">
    <source>
        <dbReference type="ARBA" id="ARBA00023237"/>
    </source>
</evidence>
<protein>
    <submittedName>
        <fullName evidence="16">Outer membrane receptor protein</fullName>
    </submittedName>
</protein>
<evidence type="ECO:0000256" key="6">
    <source>
        <dbReference type="ARBA" id="ARBA00023004"/>
    </source>
</evidence>
<keyword evidence="13" id="KW-0732">Signal</keyword>
<dbReference type="PATRIC" id="fig|13690.10.peg.1674"/>
<proteinExistence type="inferred from homology"/>
<dbReference type="CDD" id="cd01347">
    <property type="entry name" value="ligand_gated_channel"/>
    <property type="match status" value="1"/>
</dbReference>
<name>A0A084EPT0_SPHYA</name>
<evidence type="ECO:0000256" key="2">
    <source>
        <dbReference type="ARBA" id="ARBA00022448"/>
    </source>
</evidence>
<dbReference type="GO" id="GO:0009279">
    <property type="term" value="C:cell outer membrane"/>
    <property type="evidence" value="ECO:0007669"/>
    <property type="project" value="UniProtKB-SubCell"/>
</dbReference>
<dbReference type="InterPro" id="IPR039426">
    <property type="entry name" value="TonB-dep_rcpt-like"/>
</dbReference>
<keyword evidence="9 11" id="KW-0472">Membrane</keyword>
<organism evidence="16 17">
    <name type="scientific">Sphingobium yanoikuyae</name>
    <name type="common">Sphingomonas yanoikuyae</name>
    <dbReference type="NCBI Taxonomy" id="13690"/>
    <lineage>
        <taxon>Bacteria</taxon>
        <taxon>Pseudomonadati</taxon>
        <taxon>Pseudomonadota</taxon>
        <taxon>Alphaproteobacteria</taxon>
        <taxon>Sphingomonadales</taxon>
        <taxon>Sphingomonadaceae</taxon>
        <taxon>Sphingobium</taxon>
    </lineage>
</organism>
<dbReference type="Pfam" id="PF07715">
    <property type="entry name" value="Plug"/>
    <property type="match status" value="1"/>
</dbReference>